<dbReference type="AlphaFoldDB" id="A0A1C7DAA3"/>
<protein>
    <submittedName>
        <fullName evidence="2">SnoaL-like domain protein</fullName>
    </submittedName>
</protein>
<sequence>MDLLGGIFGFNRLSPLELAHEVIRATNARDYEALGTLCGKRFVFVDGEGSRVEGCDEFVTAVKALVAAAPDFTLDIDRYDVTGENVVMHGQTSSSNPDFTSEALWRMVVRRGRVQFLENYVASAKQRLVNFVPQQAAAG</sequence>
<gene>
    <name evidence="2" type="ORF">A6F65_02097</name>
</gene>
<organism evidence="2 3">
    <name type="scientific">Paraurantiacibacter namhicola</name>
    <dbReference type="NCBI Taxonomy" id="645517"/>
    <lineage>
        <taxon>Bacteria</taxon>
        <taxon>Pseudomonadati</taxon>
        <taxon>Pseudomonadota</taxon>
        <taxon>Alphaproteobacteria</taxon>
        <taxon>Sphingomonadales</taxon>
        <taxon>Erythrobacteraceae</taxon>
        <taxon>Paraurantiacibacter</taxon>
    </lineage>
</organism>
<reference evidence="2 3" key="1">
    <citation type="submission" date="2016-07" db="EMBL/GenBank/DDBJ databases">
        <title>Complete genome sequence of Altererythrobacter namhicola JCM 16345T, containing esterase-encoding genes.</title>
        <authorList>
            <person name="Cheng H."/>
            <person name="Wu Y.-H."/>
            <person name="Jian S.-L."/>
            <person name="Huo Y.-Y."/>
            <person name="Wang C.-S."/>
            <person name="Xu X.-W."/>
        </authorList>
    </citation>
    <scope>NUCLEOTIDE SEQUENCE [LARGE SCALE GENOMIC DNA]</scope>
    <source>
        <strain evidence="2 3">JCM 16345</strain>
    </source>
</reference>
<evidence type="ECO:0000313" key="3">
    <source>
        <dbReference type="Proteomes" id="UP000092698"/>
    </source>
</evidence>
<evidence type="ECO:0000313" key="2">
    <source>
        <dbReference type="EMBL" id="ANU08384.1"/>
    </source>
</evidence>
<dbReference type="RefSeq" id="WP_067788436.1">
    <property type="nucleotide sequence ID" value="NZ_CP016545.1"/>
</dbReference>
<dbReference type="Proteomes" id="UP000092698">
    <property type="component" value="Chromosome"/>
</dbReference>
<dbReference type="Gene3D" id="3.10.450.50">
    <property type="match status" value="1"/>
</dbReference>
<name>A0A1C7DAA3_9SPHN</name>
<dbReference type="Pfam" id="PF12680">
    <property type="entry name" value="SnoaL_2"/>
    <property type="match status" value="1"/>
</dbReference>
<dbReference type="EMBL" id="CP016545">
    <property type="protein sequence ID" value="ANU08384.1"/>
    <property type="molecule type" value="Genomic_DNA"/>
</dbReference>
<evidence type="ECO:0000259" key="1">
    <source>
        <dbReference type="Pfam" id="PF12680"/>
    </source>
</evidence>
<keyword evidence="3" id="KW-1185">Reference proteome</keyword>
<proteinExistence type="predicted"/>
<dbReference type="InterPro" id="IPR037401">
    <property type="entry name" value="SnoaL-like"/>
</dbReference>
<dbReference type="SUPFAM" id="SSF54427">
    <property type="entry name" value="NTF2-like"/>
    <property type="match status" value="1"/>
</dbReference>
<accession>A0A1C7DAA3</accession>
<dbReference type="InterPro" id="IPR032710">
    <property type="entry name" value="NTF2-like_dom_sf"/>
</dbReference>
<feature type="domain" description="SnoaL-like" evidence="1">
    <location>
        <begin position="21"/>
        <end position="113"/>
    </location>
</feature>
<dbReference type="KEGG" id="anh:A6F65_02097"/>